<dbReference type="Proteomes" id="UP000062833">
    <property type="component" value="Chromosome"/>
</dbReference>
<dbReference type="SUPFAM" id="SSF51735">
    <property type="entry name" value="NAD(P)-binding Rossmann-fold domains"/>
    <property type="match status" value="1"/>
</dbReference>
<evidence type="ECO:0000259" key="1">
    <source>
        <dbReference type="Pfam" id="PF01370"/>
    </source>
</evidence>
<gene>
    <name evidence="2" type="ORF">AOC05_10190</name>
</gene>
<dbReference type="Pfam" id="PF01370">
    <property type="entry name" value="Epimerase"/>
    <property type="match status" value="1"/>
</dbReference>
<dbReference type="OrthoDB" id="9772485at2"/>
<dbReference type="RefSeq" id="WP_062009625.1">
    <property type="nucleotide sequence ID" value="NZ_CP012677.1"/>
</dbReference>
<feature type="domain" description="NAD-dependent epimerase/dehydratase" evidence="1">
    <location>
        <begin position="47"/>
        <end position="165"/>
    </location>
</feature>
<dbReference type="AlphaFoldDB" id="A0A0M3UHA9"/>
<evidence type="ECO:0000313" key="3">
    <source>
        <dbReference type="Proteomes" id="UP000062833"/>
    </source>
</evidence>
<name>A0A0M3UHA9_9MICC</name>
<accession>A0A0M3UHA9</accession>
<proteinExistence type="predicted"/>
<reference evidence="3" key="1">
    <citation type="submission" date="2015-09" db="EMBL/GenBank/DDBJ databases">
        <title>Complete genome of Arthrobacter alpinus strain R3.8.</title>
        <authorList>
            <person name="See-Too W.S."/>
            <person name="Chan K.G."/>
        </authorList>
    </citation>
    <scope>NUCLEOTIDE SEQUENCE [LARGE SCALE GENOMIC DNA]</scope>
    <source>
        <strain evidence="3">R3.8</strain>
    </source>
</reference>
<dbReference type="InterPro" id="IPR036291">
    <property type="entry name" value="NAD(P)-bd_dom_sf"/>
</dbReference>
<dbReference type="Gene3D" id="3.40.50.720">
    <property type="entry name" value="NAD(P)-binding Rossmann-like Domain"/>
    <property type="match status" value="1"/>
</dbReference>
<sequence length="303" mass="31323">MAELQGRALPVTAVSAPRLRCEASTAQEIAAEAVAVASSPQEPSFATLRRVFDGADVVINAAGLATPGDGESPELTGANALLPAMVVLAARAAGVRRVVHLSSASVQGHTASIDESPTRAPFSAYSRSKARGEEVLEILAGDTVGGAVVTVRATSVQGPTRPTTRSLVRIAASPLASVASPGTAQTPVSSINALAWFVVETGLHGTAVPALVLQPWEGLNVTEVLSAAGGRNPLRLPAWLCRSILAAGYGISKLAGERLQGPLRRVELMWFGQAQSPGWAERAGLVPEPALRDVLRQARGDED</sequence>
<protein>
    <recommendedName>
        <fullName evidence="1">NAD-dependent epimerase/dehydratase domain-containing protein</fullName>
    </recommendedName>
</protein>
<dbReference type="EMBL" id="CP012677">
    <property type="protein sequence ID" value="ALE94149.1"/>
    <property type="molecule type" value="Genomic_DNA"/>
</dbReference>
<dbReference type="InterPro" id="IPR001509">
    <property type="entry name" value="Epimerase_deHydtase"/>
</dbReference>
<dbReference type="PATRIC" id="fig|656366.3.peg.2199"/>
<evidence type="ECO:0000313" key="2">
    <source>
        <dbReference type="EMBL" id="ALE94149.1"/>
    </source>
</evidence>
<dbReference type="KEGG" id="aaq:AOC05_10190"/>
<keyword evidence="3" id="KW-1185">Reference proteome</keyword>
<organism evidence="2 3">
    <name type="scientific">Arthrobacter alpinus</name>
    <dbReference type="NCBI Taxonomy" id="656366"/>
    <lineage>
        <taxon>Bacteria</taxon>
        <taxon>Bacillati</taxon>
        <taxon>Actinomycetota</taxon>
        <taxon>Actinomycetes</taxon>
        <taxon>Micrococcales</taxon>
        <taxon>Micrococcaceae</taxon>
        <taxon>Arthrobacter</taxon>
    </lineage>
</organism>